<feature type="transmembrane region" description="Helical" evidence="2">
    <location>
        <begin position="145"/>
        <end position="162"/>
    </location>
</feature>
<keyword evidence="4" id="KW-1185">Reference proteome</keyword>
<dbReference type="OrthoDB" id="5167030at2"/>
<keyword evidence="2" id="KW-0812">Transmembrane</keyword>
<reference evidence="3 4" key="1">
    <citation type="submission" date="2016-11" db="EMBL/GenBank/DDBJ databases">
        <authorList>
            <person name="Jaros S."/>
            <person name="Januszkiewicz K."/>
            <person name="Wedrychowicz H."/>
        </authorList>
    </citation>
    <scope>NUCLEOTIDE SEQUENCE [LARGE SCALE GENOMIC DNA]</scope>
    <source>
        <strain evidence="3 4">DSM 46144</strain>
    </source>
</reference>
<feature type="transmembrane region" description="Helical" evidence="2">
    <location>
        <begin position="121"/>
        <end position="139"/>
    </location>
</feature>
<feature type="transmembrane region" description="Helical" evidence="2">
    <location>
        <begin position="743"/>
        <end position="761"/>
    </location>
</feature>
<sequence>MKTITRRLTAALPVRGWLLLALLYVLAVALALITNPQFGPDSRIYLAWTYWYLGHPQAEAAQLSYNYMWDNAGLKDCWSCWPDDYHEKFFTGQYAAVVGPRVLLPFLSAPFVALMGPMGMLVVPIVGYALAVVATVLLASRLWGQRWALLAGTVLLLPVYVSRWSVVAHTEGPAFALLALPLLLLPLAKRVTRKHLIAYVVLVGIGMLNRQFAIALPAAVGFAWLLVAVRDRKFRNVWLPFAFWGSFVGFGILLAQMLITPMIFGGEELSLTGQFNALSQQYFQSQGLGAFPDVTWNIITSDLLRVRYDLVLMALLVIVTVAVVWRFRSEISAMAAGAFLAVSAINIVEFWPASFRYHAPIVPLLVLAGVALLADLWGPVRQRPSRSTETAPRPPAYRLPAKAVAAAAATIRPARRWSPTRRGLRWIGVLPLHGWTVIASLLALTFAELSERTWHYGPSSIYHLAWTYRILGYSPADATAQTYVDLRNMPFFGSGCGGSCWEYGDYWIYQHATSADPNLVYPLLSAPFVGLMGSGGLLVVPVIGLLVATVMLTVFAARRWGAAAATLTAVGFLLTDRIAVAGLAGTADMLAIALAIGCLFTLPLDGPRSRRALATFGVLLLLALASRSTSIALVGAVGMAWLCASVSARTLRNRWWPYAGVAGLAAGGIVLLGQVNTIVDARYLGRAREVISEGTGGVVGSIADRIHDMTSVDGTYIAADALLCAVLLVTVIAAPLRTFRDPLAALALGGGVVSVLLGLLVGVPSGARQFSTVYPLFLLTSVGVVASLVGRLRPRMPDEGPATEPPPPEEPRAIAGPVAEPEIQEAPEPVPAGVAVASGDSGPPDPFPDTPHALADDDPRTALHLPARPAAGG</sequence>
<protein>
    <submittedName>
        <fullName evidence="3">Dolichyl-phosphate-mannose-protein mannosyltransferase</fullName>
    </submittedName>
</protein>
<feature type="transmembrane region" description="Helical" evidence="2">
    <location>
        <begin position="12"/>
        <end position="33"/>
    </location>
</feature>
<dbReference type="GO" id="GO:0016757">
    <property type="term" value="F:glycosyltransferase activity"/>
    <property type="evidence" value="ECO:0007669"/>
    <property type="project" value="UniProtKB-KW"/>
</dbReference>
<feature type="compositionally biased region" description="Low complexity" evidence="1">
    <location>
        <begin position="831"/>
        <end position="842"/>
    </location>
</feature>
<name>A0A1M7RI99_9ACTN</name>
<dbReference type="RefSeq" id="WP_073262688.1">
    <property type="nucleotide sequence ID" value="NZ_FRCS01000013.1"/>
</dbReference>
<feature type="transmembrane region" description="Helical" evidence="2">
    <location>
        <begin position="655"/>
        <end position="675"/>
    </location>
</feature>
<keyword evidence="3" id="KW-0808">Transferase</keyword>
<feature type="transmembrane region" description="Helical" evidence="2">
    <location>
        <begin position="578"/>
        <end position="602"/>
    </location>
</feature>
<feature type="transmembrane region" description="Helical" evidence="2">
    <location>
        <begin position="614"/>
        <end position="643"/>
    </location>
</feature>
<feature type="transmembrane region" description="Helical" evidence="2">
    <location>
        <begin position="424"/>
        <end position="447"/>
    </location>
</feature>
<feature type="transmembrane region" description="Helical" evidence="2">
    <location>
        <begin position="241"/>
        <end position="264"/>
    </location>
</feature>
<feature type="transmembrane region" description="Helical" evidence="2">
    <location>
        <begin position="773"/>
        <end position="790"/>
    </location>
</feature>
<feature type="transmembrane region" description="Helical" evidence="2">
    <location>
        <begin position="334"/>
        <end position="351"/>
    </location>
</feature>
<feature type="transmembrane region" description="Helical" evidence="2">
    <location>
        <begin position="357"/>
        <end position="377"/>
    </location>
</feature>
<dbReference type="STRING" id="134849.SAMN05443668_11371"/>
<accession>A0A1M7RI99</accession>
<keyword evidence="3" id="KW-0328">Glycosyltransferase</keyword>
<dbReference type="Proteomes" id="UP000184440">
    <property type="component" value="Unassembled WGS sequence"/>
</dbReference>
<keyword evidence="2" id="KW-1133">Transmembrane helix</keyword>
<evidence type="ECO:0000256" key="2">
    <source>
        <dbReference type="SAM" id="Phobius"/>
    </source>
</evidence>
<organism evidence="3 4">
    <name type="scientific">Cryptosporangium aurantiacum</name>
    <dbReference type="NCBI Taxonomy" id="134849"/>
    <lineage>
        <taxon>Bacteria</taxon>
        <taxon>Bacillati</taxon>
        <taxon>Actinomycetota</taxon>
        <taxon>Actinomycetes</taxon>
        <taxon>Cryptosporangiales</taxon>
        <taxon>Cryptosporangiaceae</taxon>
        <taxon>Cryptosporangium</taxon>
    </lineage>
</organism>
<gene>
    <name evidence="3" type="ORF">SAMN05443668_11371</name>
</gene>
<feature type="transmembrane region" description="Helical" evidence="2">
    <location>
        <begin position="310"/>
        <end position="327"/>
    </location>
</feature>
<proteinExistence type="predicted"/>
<dbReference type="EMBL" id="FRCS01000013">
    <property type="protein sequence ID" value="SHN45892.1"/>
    <property type="molecule type" value="Genomic_DNA"/>
</dbReference>
<dbReference type="AlphaFoldDB" id="A0A1M7RI99"/>
<evidence type="ECO:0000313" key="3">
    <source>
        <dbReference type="EMBL" id="SHN45892.1"/>
    </source>
</evidence>
<feature type="region of interest" description="Disordered" evidence="1">
    <location>
        <begin position="794"/>
        <end position="873"/>
    </location>
</feature>
<evidence type="ECO:0000313" key="4">
    <source>
        <dbReference type="Proteomes" id="UP000184440"/>
    </source>
</evidence>
<feature type="transmembrane region" description="Helical" evidence="2">
    <location>
        <begin position="212"/>
        <end position="229"/>
    </location>
</feature>
<evidence type="ECO:0000256" key="1">
    <source>
        <dbReference type="SAM" id="MobiDB-lite"/>
    </source>
</evidence>
<keyword evidence="2" id="KW-0472">Membrane</keyword>
<feature type="transmembrane region" description="Helical" evidence="2">
    <location>
        <begin position="528"/>
        <end position="557"/>
    </location>
</feature>
<feature type="transmembrane region" description="Helical" evidence="2">
    <location>
        <begin position="716"/>
        <end position="736"/>
    </location>
</feature>